<proteinExistence type="predicted"/>
<keyword evidence="4" id="KW-1185">Reference proteome</keyword>
<dbReference type="Proteomes" id="UP001500339">
    <property type="component" value="Unassembled WGS sequence"/>
</dbReference>
<protein>
    <recommendedName>
        <fullName evidence="2">DUF1468 domain-containing protein</fullName>
    </recommendedName>
</protein>
<evidence type="ECO:0000313" key="4">
    <source>
        <dbReference type="Proteomes" id="UP001500339"/>
    </source>
</evidence>
<dbReference type="RefSeq" id="WP_343766674.1">
    <property type="nucleotide sequence ID" value="NZ_BAAACF010000001.1"/>
</dbReference>
<evidence type="ECO:0000259" key="2">
    <source>
        <dbReference type="Pfam" id="PF07331"/>
    </source>
</evidence>
<dbReference type="Pfam" id="PF07331">
    <property type="entry name" value="TctB"/>
    <property type="match status" value="1"/>
</dbReference>
<feature type="transmembrane region" description="Helical" evidence="1">
    <location>
        <begin position="39"/>
        <end position="58"/>
    </location>
</feature>
<dbReference type="EMBL" id="BAAACF010000001">
    <property type="protein sequence ID" value="GAA0719195.1"/>
    <property type="molecule type" value="Genomic_DNA"/>
</dbReference>
<comment type="caution">
    <text evidence="3">The sequence shown here is derived from an EMBL/GenBank/DDBJ whole genome shotgun (WGS) entry which is preliminary data.</text>
</comment>
<organism evidence="3 4">
    <name type="scientific">Clostridium malenominatum</name>
    <dbReference type="NCBI Taxonomy" id="1539"/>
    <lineage>
        <taxon>Bacteria</taxon>
        <taxon>Bacillati</taxon>
        <taxon>Bacillota</taxon>
        <taxon>Clostridia</taxon>
        <taxon>Eubacteriales</taxon>
        <taxon>Clostridiaceae</taxon>
        <taxon>Clostridium</taxon>
    </lineage>
</organism>
<evidence type="ECO:0000313" key="3">
    <source>
        <dbReference type="EMBL" id="GAA0719195.1"/>
    </source>
</evidence>
<feature type="transmembrane region" description="Helical" evidence="1">
    <location>
        <begin position="122"/>
        <end position="144"/>
    </location>
</feature>
<keyword evidence="1" id="KW-0472">Membrane</keyword>
<feature type="transmembrane region" description="Helical" evidence="1">
    <location>
        <begin position="7"/>
        <end position="27"/>
    </location>
</feature>
<gene>
    <name evidence="3" type="ORF">GCM10008905_06890</name>
</gene>
<reference evidence="3 4" key="1">
    <citation type="journal article" date="2019" name="Int. J. Syst. Evol. Microbiol.">
        <title>The Global Catalogue of Microorganisms (GCM) 10K type strain sequencing project: providing services to taxonomists for standard genome sequencing and annotation.</title>
        <authorList>
            <consortium name="The Broad Institute Genomics Platform"/>
            <consortium name="The Broad Institute Genome Sequencing Center for Infectious Disease"/>
            <person name="Wu L."/>
            <person name="Ma J."/>
        </authorList>
    </citation>
    <scope>NUCLEOTIDE SEQUENCE [LARGE SCALE GENOMIC DNA]</scope>
    <source>
        <strain evidence="3 4">JCM 1405</strain>
    </source>
</reference>
<dbReference type="InterPro" id="IPR009936">
    <property type="entry name" value="DUF1468"/>
</dbReference>
<keyword evidence="1" id="KW-1133">Transmembrane helix</keyword>
<feature type="domain" description="DUF1468" evidence="2">
    <location>
        <begin position="7"/>
        <end position="144"/>
    </location>
</feature>
<feature type="transmembrane region" description="Helical" evidence="1">
    <location>
        <begin position="79"/>
        <end position="110"/>
    </location>
</feature>
<accession>A0ABN1IQ75</accession>
<keyword evidence="1" id="KW-0812">Transmembrane</keyword>
<sequence length="147" mass="16663">MFNGDVVFGIITSLIGVWWIFMSRNFPGGTTDGVPGPGYFPRIIGTCLIIMSVILISKGMKNKNVYFNVKEWPKENKKIFLLTIAIVIAFMVLWINVSYIIACFVLLFLLGYLYGMKLTKNLILSVCLTASTYLIFNNVFNVMLNLR</sequence>
<name>A0ABN1IQ75_9CLOT</name>
<evidence type="ECO:0000256" key="1">
    <source>
        <dbReference type="SAM" id="Phobius"/>
    </source>
</evidence>